<dbReference type="InterPro" id="IPR045335">
    <property type="entry name" value="FtsQ_C_sf"/>
</dbReference>
<dbReference type="GO" id="GO:0090529">
    <property type="term" value="P:cell septum assembly"/>
    <property type="evidence" value="ECO:0007669"/>
    <property type="project" value="InterPro"/>
</dbReference>
<feature type="region of interest" description="Disordered" evidence="10">
    <location>
        <begin position="247"/>
        <end position="269"/>
    </location>
</feature>
<name>A0A193LI63_9GAMM</name>
<dbReference type="GO" id="GO:0005886">
    <property type="term" value="C:plasma membrane"/>
    <property type="evidence" value="ECO:0007669"/>
    <property type="project" value="UniProtKB-SubCell"/>
</dbReference>
<keyword evidence="2 9" id="KW-1003">Cell membrane</keyword>
<dbReference type="GO" id="GO:0032153">
    <property type="term" value="C:cell division site"/>
    <property type="evidence" value="ECO:0007669"/>
    <property type="project" value="UniProtKB-UniRule"/>
</dbReference>
<comment type="subunit">
    <text evidence="9">Part of a complex composed of FtsB, FtsL and FtsQ.</text>
</comment>
<evidence type="ECO:0000256" key="2">
    <source>
        <dbReference type="ARBA" id="ARBA00022475"/>
    </source>
</evidence>
<keyword evidence="13" id="KW-1185">Reference proteome</keyword>
<keyword evidence="3 9" id="KW-0997">Cell inner membrane</keyword>
<keyword evidence="4 9" id="KW-0132">Cell division</keyword>
<dbReference type="InterPro" id="IPR034746">
    <property type="entry name" value="POTRA"/>
</dbReference>
<evidence type="ECO:0000256" key="9">
    <source>
        <dbReference type="HAMAP-Rule" id="MF_00911"/>
    </source>
</evidence>
<keyword evidence="6 9" id="KW-1133">Transmembrane helix</keyword>
<dbReference type="PANTHER" id="PTHR35851:SF1">
    <property type="entry name" value="CELL DIVISION PROTEIN FTSQ"/>
    <property type="match status" value="1"/>
</dbReference>
<sequence length="269" mass="30416">MARKQARRRKQSERPTFKMPRIPFARIGAMLLAALLITVSYRLSANLLDRPITAITIDGPFQRVSALQIEEAISAELRRGFLSADLDDIQAQLTAMPWIDRANVVRRWPGQLEISVSEQVPAACWGERGLLNIRGELFVKDARHIPAELPRLSGPEGRSDEVAKRYLKIREQLIPRGLDVRRLHLDPRGAWDMTLQNGIEIRLGRRDVDTRTQLFLDVVADVITRRAKEIDFVDLRYSNGFTIGWNGEAPDSMSAPNESAPEMLAGRSE</sequence>
<dbReference type="PANTHER" id="PTHR35851">
    <property type="entry name" value="CELL DIVISION PROTEIN FTSQ"/>
    <property type="match status" value="1"/>
</dbReference>
<reference evidence="12 13" key="1">
    <citation type="submission" date="2016-06" db="EMBL/GenBank/DDBJ databases">
        <title>Complete genome sequence of a deep-branching marine Gamma Proteobacterium Woeseia oceani type strain XK5.</title>
        <authorList>
            <person name="Mu D."/>
            <person name="Du Z."/>
        </authorList>
    </citation>
    <scope>NUCLEOTIDE SEQUENCE [LARGE SCALE GENOMIC DNA]</scope>
    <source>
        <strain evidence="12 13">XK5</strain>
    </source>
</reference>
<dbReference type="RefSeq" id="WP_068617265.1">
    <property type="nucleotide sequence ID" value="NZ_CP016268.1"/>
</dbReference>
<keyword evidence="5 9" id="KW-0812">Transmembrane</keyword>
<protein>
    <recommendedName>
        <fullName evidence="9">Cell division protein FtsQ</fullName>
    </recommendedName>
</protein>
<evidence type="ECO:0000256" key="5">
    <source>
        <dbReference type="ARBA" id="ARBA00022692"/>
    </source>
</evidence>
<evidence type="ECO:0000313" key="13">
    <source>
        <dbReference type="Proteomes" id="UP000092695"/>
    </source>
</evidence>
<organism evidence="12 13">
    <name type="scientific">Woeseia oceani</name>
    <dbReference type="NCBI Taxonomy" id="1548547"/>
    <lineage>
        <taxon>Bacteria</taxon>
        <taxon>Pseudomonadati</taxon>
        <taxon>Pseudomonadota</taxon>
        <taxon>Gammaproteobacteria</taxon>
        <taxon>Woeseiales</taxon>
        <taxon>Woeseiaceae</taxon>
        <taxon>Woeseia</taxon>
    </lineage>
</organism>
<keyword evidence="7 9" id="KW-0472">Membrane</keyword>
<comment type="subcellular location">
    <subcellularLocation>
        <location evidence="9">Cell inner membrane</location>
        <topology evidence="9">Single-pass type II membrane protein</topology>
    </subcellularLocation>
    <subcellularLocation>
        <location evidence="1">Membrane</location>
    </subcellularLocation>
    <text evidence="9">Localizes to the division septum.</text>
</comment>
<evidence type="ECO:0000256" key="10">
    <source>
        <dbReference type="SAM" id="MobiDB-lite"/>
    </source>
</evidence>
<accession>A0A193LI63</accession>
<evidence type="ECO:0000256" key="4">
    <source>
        <dbReference type="ARBA" id="ARBA00022618"/>
    </source>
</evidence>
<dbReference type="Pfam" id="PF08478">
    <property type="entry name" value="POTRA_1"/>
    <property type="match status" value="1"/>
</dbReference>
<proteinExistence type="inferred from homology"/>
<evidence type="ECO:0000256" key="8">
    <source>
        <dbReference type="ARBA" id="ARBA00023306"/>
    </source>
</evidence>
<evidence type="ECO:0000256" key="1">
    <source>
        <dbReference type="ARBA" id="ARBA00004370"/>
    </source>
</evidence>
<dbReference type="InterPro" id="IPR005548">
    <property type="entry name" value="Cell_div_FtsQ/DivIB_C"/>
</dbReference>
<evidence type="ECO:0000259" key="11">
    <source>
        <dbReference type="PROSITE" id="PS51779"/>
    </source>
</evidence>
<comment type="similarity">
    <text evidence="9">Belongs to the FtsQ/DivIB family. FtsQ subfamily.</text>
</comment>
<gene>
    <name evidence="9" type="primary">ftsQ</name>
    <name evidence="12" type="ORF">BA177_14140</name>
</gene>
<dbReference type="EMBL" id="CP016268">
    <property type="protein sequence ID" value="ANO52181.1"/>
    <property type="molecule type" value="Genomic_DNA"/>
</dbReference>
<evidence type="ECO:0000256" key="3">
    <source>
        <dbReference type="ARBA" id="ARBA00022519"/>
    </source>
</evidence>
<feature type="domain" description="POTRA" evidence="11">
    <location>
        <begin position="50"/>
        <end position="119"/>
    </location>
</feature>
<dbReference type="PROSITE" id="PS51779">
    <property type="entry name" value="POTRA"/>
    <property type="match status" value="1"/>
</dbReference>
<evidence type="ECO:0000256" key="7">
    <source>
        <dbReference type="ARBA" id="ARBA00023136"/>
    </source>
</evidence>
<dbReference type="Pfam" id="PF03799">
    <property type="entry name" value="FtsQ_DivIB_C"/>
    <property type="match status" value="1"/>
</dbReference>
<dbReference type="GO" id="GO:0043093">
    <property type="term" value="P:FtsZ-dependent cytokinesis"/>
    <property type="evidence" value="ECO:0007669"/>
    <property type="project" value="UniProtKB-UniRule"/>
</dbReference>
<dbReference type="STRING" id="1548547.BA177_14140"/>
<dbReference type="Proteomes" id="UP000092695">
    <property type="component" value="Chromosome"/>
</dbReference>
<evidence type="ECO:0000313" key="12">
    <source>
        <dbReference type="EMBL" id="ANO52181.1"/>
    </source>
</evidence>
<comment type="function">
    <text evidence="9">Essential cell division protein. May link together the upstream cell division proteins, which are predominantly cytoplasmic, with the downstream cell division proteins, which are predominantly periplasmic. May control correct divisome assembly.</text>
</comment>
<dbReference type="HAMAP" id="MF_00911">
    <property type="entry name" value="FtsQ_subfam"/>
    <property type="match status" value="1"/>
</dbReference>
<dbReference type="InterPro" id="IPR026579">
    <property type="entry name" value="FtsQ"/>
</dbReference>
<evidence type="ECO:0000256" key="6">
    <source>
        <dbReference type="ARBA" id="ARBA00022989"/>
    </source>
</evidence>
<dbReference type="KEGG" id="woc:BA177_14140"/>
<dbReference type="Gene3D" id="3.10.20.310">
    <property type="entry name" value="membrane protein fhac"/>
    <property type="match status" value="1"/>
</dbReference>
<dbReference type="InterPro" id="IPR013685">
    <property type="entry name" value="POTRA_FtsQ_type"/>
</dbReference>
<keyword evidence="8 9" id="KW-0131">Cell cycle</keyword>
<dbReference type="AlphaFoldDB" id="A0A193LI63"/>
<dbReference type="Gene3D" id="3.40.50.11690">
    <property type="entry name" value="Cell division protein FtsQ/DivIB"/>
    <property type="match status" value="1"/>
</dbReference>